<dbReference type="Proteomes" id="UP001500403">
    <property type="component" value="Unassembled WGS sequence"/>
</dbReference>
<feature type="region of interest" description="Disordered" evidence="1">
    <location>
        <begin position="1"/>
        <end position="45"/>
    </location>
</feature>
<reference evidence="3" key="1">
    <citation type="journal article" date="2019" name="Int. J. Syst. Evol. Microbiol.">
        <title>The Global Catalogue of Microorganisms (GCM) 10K type strain sequencing project: providing services to taxonomists for standard genome sequencing and annotation.</title>
        <authorList>
            <consortium name="The Broad Institute Genomics Platform"/>
            <consortium name="The Broad Institute Genome Sequencing Center for Infectious Disease"/>
            <person name="Wu L."/>
            <person name="Ma J."/>
        </authorList>
    </citation>
    <scope>NUCLEOTIDE SEQUENCE [LARGE SCALE GENOMIC DNA]</scope>
    <source>
        <strain evidence="3">JCM 9088</strain>
    </source>
</reference>
<sequence>MRRGGDGEGLYGTTKPLTGGFSTRTAPSARRPEPGGGACPGRRAHLPLTPLRCGDACAQLATGFGTAAALAPPLTEGKERETVRTKAPAGRAPRPRGHS</sequence>
<protein>
    <submittedName>
        <fullName evidence="2">Uncharacterized protein</fullName>
    </submittedName>
</protein>
<organism evidence="2 3">
    <name type="scientific">Streptomyces enissocaesilis</name>
    <dbReference type="NCBI Taxonomy" id="332589"/>
    <lineage>
        <taxon>Bacteria</taxon>
        <taxon>Bacillati</taxon>
        <taxon>Actinomycetota</taxon>
        <taxon>Actinomycetes</taxon>
        <taxon>Kitasatosporales</taxon>
        <taxon>Streptomycetaceae</taxon>
        <taxon>Streptomyces</taxon>
        <taxon>Streptomyces rochei group</taxon>
    </lineage>
</organism>
<comment type="caution">
    <text evidence="2">The sequence shown here is derived from an EMBL/GenBank/DDBJ whole genome shotgun (WGS) entry which is preliminary data.</text>
</comment>
<name>A0ABP6JTM0_9ACTN</name>
<evidence type="ECO:0000313" key="3">
    <source>
        <dbReference type="Proteomes" id="UP001500403"/>
    </source>
</evidence>
<feature type="region of interest" description="Disordered" evidence="1">
    <location>
        <begin position="71"/>
        <end position="99"/>
    </location>
</feature>
<evidence type="ECO:0000313" key="2">
    <source>
        <dbReference type="EMBL" id="GAA2942704.1"/>
    </source>
</evidence>
<accession>A0ABP6JTM0</accession>
<keyword evidence="3" id="KW-1185">Reference proteome</keyword>
<dbReference type="EMBL" id="BAAAUD010000032">
    <property type="protein sequence ID" value="GAA2942704.1"/>
    <property type="molecule type" value="Genomic_DNA"/>
</dbReference>
<proteinExistence type="predicted"/>
<gene>
    <name evidence="2" type="ORF">GCM10010446_29990</name>
</gene>
<evidence type="ECO:0000256" key="1">
    <source>
        <dbReference type="SAM" id="MobiDB-lite"/>
    </source>
</evidence>